<feature type="transmembrane region" description="Helical" evidence="7">
    <location>
        <begin position="269"/>
        <end position="287"/>
    </location>
</feature>
<organism evidence="9 10">
    <name type="scientific">Thalassobaculum litoreum DSM 18839</name>
    <dbReference type="NCBI Taxonomy" id="1123362"/>
    <lineage>
        <taxon>Bacteria</taxon>
        <taxon>Pseudomonadati</taxon>
        <taxon>Pseudomonadota</taxon>
        <taxon>Alphaproteobacteria</taxon>
        <taxon>Rhodospirillales</taxon>
        <taxon>Thalassobaculaceae</taxon>
        <taxon>Thalassobaculum</taxon>
    </lineage>
</organism>
<evidence type="ECO:0000256" key="6">
    <source>
        <dbReference type="SAM" id="MobiDB-lite"/>
    </source>
</evidence>
<feature type="transmembrane region" description="Helical" evidence="7">
    <location>
        <begin position="244"/>
        <end position="263"/>
    </location>
</feature>
<name>A0A8G2BL16_9PROT</name>
<evidence type="ECO:0000256" key="1">
    <source>
        <dbReference type="ARBA" id="ARBA00004141"/>
    </source>
</evidence>
<dbReference type="SUPFAM" id="SSF103481">
    <property type="entry name" value="Multidrug resistance efflux transporter EmrE"/>
    <property type="match status" value="2"/>
</dbReference>
<dbReference type="Proteomes" id="UP000198615">
    <property type="component" value="Unassembled WGS sequence"/>
</dbReference>
<feature type="region of interest" description="Disordered" evidence="6">
    <location>
        <begin position="296"/>
        <end position="323"/>
    </location>
</feature>
<feature type="domain" description="EamA" evidence="8">
    <location>
        <begin position="157"/>
        <end position="285"/>
    </location>
</feature>
<evidence type="ECO:0000256" key="2">
    <source>
        <dbReference type="ARBA" id="ARBA00009853"/>
    </source>
</evidence>
<comment type="similarity">
    <text evidence="2">Belongs to the drug/metabolite transporter (DMT) superfamily. 10 TMS drug/metabolite exporter (DME) (TC 2.A.7.3) family.</text>
</comment>
<evidence type="ECO:0000256" key="7">
    <source>
        <dbReference type="SAM" id="Phobius"/>
    </source>
</evidence>
<feature type="transmembrane region" description="Helical" evidence="7">
    <location>
        <begin position="187"/>
        <end position="209"/>
    </location>
</feature>
<proteinExistence type="inferred from homology"/>
<evidence type="ECO:0000256" key="5">
    <source>
        <dbReference type="ARBA" id="ARBA00023136"/>
    </source>
</evidence>
<evidence type="ECO:0000313" key="10">
    <source>
        <dbReference type="Proteomes" id="UP000198615"/>
    </source>
</evidence>
<keyword evidence="3 7" id="KW-0812">Transmembrane</keyword>
<comment type="subcellular location">
    <subcellularLocation>
        <location evidence="1">Membrane</location>
        <topology evidence="1">Multi-pass membrane protein</topology>
    </subcellularLocation>
</comment>
<feature type="transmembrane region" description="Helical" evidence="7">
    <location>
        <begin position="215"/>
        <end position="232"/>
    </location>
</feature>
<protein>
    <submittedName>
        <fullName evidence="9">EamA domain-containing membrane protein RarD</fullName>
    </submittedName>
</protein>
<evidence type="ECO:0000313" key="9">
    <source>
        <dbReference type="EMBL" id="SDG09527.1"/>
    </source>
</evidence>
<accession>A0A8G2BL16</accession>
<feature type="transmembrane region" description="Helical" evidence="7">
    <location>
        <begin position="76"/>
        <end position="96"/>
    </location>
</feature>
<dbReference type="PANTHER" id="PTHR22911:SF6">
    <property type="entry name" value="SOLUTE CARRIER FAMILY 35 MEMBER G1"/>
    <property type="match status" value="1"/>
</dbReference>
<dbReference type="Pfam" id="PF00892">
    <property type="entry name" value="EamA"/>
    <property type="match status" value="2"/>
</dbReference>
<reference evidence="9 10" key="1">
    <citation type="submission" date="2016-10" db="EMBL/GenBank/DDBJ databases">
        <authorList>
            <person name="Varghese N."/>
            <person name="Submissions S."/>
        </authorList>
    </citation>
    <scope>NUCLEOTIDE SEQUENCE [LARGE SCALE GENOMIC DNA]</scope>
    <source>
        <strain evidence="9 10">DSM 18839</strain>
    </source>
</reference>
<comment type="caution">
    <text evidence="9">The sequence shown here is derived from an EMBL/GenBank/DDBJ whole genome shotgun (WGS) entry which is preliminary data.</text>
</comment>
<feature type="domain" description="EamA" evidence="8">
    <location>
        <begin position="16"/>
        <end position="147"/>
    </location>
</feature>
<evidence type="ECO:0000256" key="3">
    <source>
        <dbReference type="ARBA" id="ARBA00022692"/>
    </source>
</evidence>
<sequence length="323" mass="34468">MSVRSALSPLLTGSLAGVLMMAVAAAAFSFMHAAIRHVSLELHPFEIAFFRVFFGFFALAPVFLRQGWAPLRTSKVKLLGIRGMLNAAAMLMFFYGLSITPLATVAALGFTAPLFATVLAMLVLGEVVRLRRWTAIVIGFVGAMVILRPGVIEVGLGPMLILGSSVVWSVALMVIKVLTRTESSVTITAYASIFLSPVCLVVALPFWAWPSLESLLWLIAIGIVGTIAQTAMNQSFKIADASAVLPVDFSKLLWAAAIGYVVFGELPDVWTWVGGAMIFSSATYIGIREARLKKEGKLPAGPPSTAVDRVPPVASPRAMGKEG</sequence>
<dbReference type="AlphaFoldDB" id="A0A8G2BL16"/>
<keyword evidence="5 7" id="KW-0472">Membrane</keyword>
<feature type="transmembrane region" description="Helical" evidence="7">
    <location>
        <begin position="133"/>
        <end position="151"/>
    </location>
</feature>
<dbReference type="InterPro" id="IPR000620">
    <property type="entry name" value="EamA_dom"/>
</dbReference>
<dbReference type="EMBL" id="FNBW01000010">
    <property type="protein sequence ID" value="SDG09527.1"/>
    <property type="molecule type" value="Genomic_DNA"/>
</dbReference>
<keyword evidence="10" id="KW-1185">Reference proteome</keyword>
<dbReference type="GO" id="GO:0016020">
    <property type="term" value="C:membrane"/>
    <property type="evidence" value="ECO:0007669"/>
    <property type="project" value="UniProtKB-SubCell"/>
</dbReference>
<feature type="transmembrane region" description="Helical" evidence="7">
    <location>
        <begin position="47"/>
        <end position="64"/>
    </location>
</feature>
<keyword evidence="4 7" id="KW-1133">Transmembrane helix</keyword>
<dbReference type="RefSeq" id="WP_245702010.1">
    <property type="nucleotide sequence ID" value="NZ_FNBW01000010.1"/>
</dbReference>
<evidence type="ECO:0000256" key="4">
    <source>
        <dbReference type="ARBA" id="ARBA00022989"/>
    </source>
</evidence>
<feature type="transmembrane region" description="Helical" evidence="7">
    <location>
        <begin position="157"/>
        <end position="175"/>
    </location>
</feature>
<feature type="transmembrane region" description="Helical" evidence="7">
    <location>
        <begin position="102"/>
        <end position="124"/>
    </location>
</feature>
<dbReference type="InterPro" id="IPR037185">
    <property type="entry name" value="EmrE-like"/>
</dbReference>
<gene>
    <name evidence="9" type="ORF">SAMN05660686_03340</name>
</gene>
<evidence type="ECO:0000259" key="8">
    <source>
        <dbReference type="Pfam" id="PF00892"/>
    </source>
</evidence>
<dbReference type="PANTHER" id="PTHR22911">
    <property type="entry name" value="ACYL-MALONYL CONDENSING ENZYME-RELATED"/>
    <property type="match status" value="1"/>
</dbReference>
<feature type="transmembrane region" description="Helical" evidence="7">
    <location>
        <begin position="12"/>
        <end position="35"/>
    </location>
</feature>